<dbReference type="RefSeq" id="WP_216253357.1">
    <property type="nucleotide sequence ID" value="NZ_JAZHFS010000024.1"/>
</dbReference>
<keyword evidence="6 8" id="KW-0378">Hydrolase</keyword>
<evidence type="ECO:0000256" key="2">
    <source>
        <dbReference type="ARBA" id="ARBA00009692"/>
    </source>
</evidence>
<dbReference type="InterPro" id="IPR001261">
    <property type="entry name" value="ArgE/DapE_CS"/>
</dbReference>
<dbReference type="PANTHER" id="PTHR42994">
    <property type="entry name" value="PEPTIDASE T"/>
    <property type="match status" value="1"/>
</dbReference>
<evidence type="ECO:0000313" key="11">
    <source>
        <dbReference type="Proteomes" id="UP001498469"/>
    </source>
</evidence>
<feature type="active site" evidence="8">
    <location>
        <position position="80"/>
    </location>
</feature>
<keyword evidence="8" id="KW-0862">Zinc</keyword>
<feature type="active site" description="Proton acceptor" evidence="8">
    <location>
        <position position="175"/>
    </location>
</feature>
<comment type="caution">
    <text evidence="10">The sequence shown here is derived from an EMBL/GenBank/DDBJ whole genome shotgun (WGS) entry which is preliminary data.</text>
</comment>
<evidence type="ECO:0000256" key="3">
    <source>
        <dbReference type="ARBA" id="ARBA00022438"/>
    </source>
</evidence>
<dbReference type="NCBIfam" id="TIGR01882">
    <property type="entry name" value="peptidase-T"/>
    <property type="match status" value="1"/>
</dbReference>
<accession>A0ABU7UT57</accession>
<dbReference type="PROSITE" id="PS00759">
    <property type="entry name" value="ARGE_DAPE_CPG2_2"/>
    <property type="match status" value="1"/>
</dbReference>
<keyword evidence="5 8" id="KW-0479">Metal-binding</keyword>
<keyword evidence="11" id="KW-1185">Reference proteome</keyword>
<dbReference type="PANTHER" id="PTHR42994:SF1">
    <property type="entry name" value="PEPTIDASE T"/>
    <property type="match status" value="1"/>
</dbReference>
<keyword evidence="4 8" id="KW-0645">Protease</keyword>
<keyword evidence="8" id="KW-0963">Cytoplasm</keyword>
<sequence>MSKVVENFLKYISYDTKSDEESITVPSTIGQMVLAKELVMQLKAMGLKEASVDDNGYVMATIESNVEKIVPTIGFIAHMDTAPDISGKDVKPKFVYNYDGEDIILNKEKNIVLSPKDFPELKNYLGKTIITTDGTTLLGADDKAGIAEIMAATEFLMQNPNIKHGKIRIGFTPDEEVGRGADIFDVKKFGADFAYTMDGGLIGELEYENFNAAGVKISIHGRNVHPGSAKGKMIHSSLIANEFINLMPQNETPATTEGYEGFYHLISINGEVEETKLQYIIRDFDSENFENRKIFIKNIADKLNDKYGSAAVELEIKDQYFNMKEKIEPVKHIVDTAFLALKEVGVNPIMQPIRGGTDGARLSFMGLPTPNIFAGGHNFHGKYEFIPTFAMEKAVDVILKIVELYASK</sequence>
<protein>
    <recommendedName>
        <fullName evidence="8">Peptidase T</fullName>
        <ecNumber evidence="8">3.4.11.4</ecNumber>
    </recommendedName>
    <alternativeName>
        <fullName evidence="8">Aminotripeptidase</fullName>
        <shortName evidence="8">Tripeptidase</shortName>
    </alternativeName>
    <alternativeName>
        <fullName evidence="8">Tripeptide aminopeptidase</fullName>
    </alternativeName>
</protein>
<feature type="binding site" evidence="8">
    <location>
        <position position="380"/>
    </location>
    <ligand>
        <name>Zn(2+)</name>
        <dbReference type="ChEBI" id="CHEBI:29105"/>
        <label>2</label>
    </ligand>
</feature>
<evidence type="ECO:0000256" key="6">
    <source>
        <dbReference type="ARBA" id="ARBA00022801"/>
    </source>
</evidence>
<feature type="binding site" evidence="8">
    <location>
        <position position="176"/>
    </location>
    <ligand>
        <name>Zn(2+)</name>
        <dbReference type="ChEBI" id="CHEBI:29105"/>
        <label>2</label>
    </ligand>
</feature>
<comment type="catalytic activity">
    <reaction evidence="1 8">
        <text>Release of the N-terminal residue from a tripeptide.</text>
        <dbReference type="EC" id="3.4.11.4"/>
    </reaction>
</comment>
<reference evidence="10 11" key="1">
    <citation type="submission" date="2023-11" db="EMBL/GenBank/DDBJ databases">
        <title>Draft genome sequence of a psychrophilic Clostridium strain from permafrost water brine.</title>
        <authorList>
            <person name="Shcherbakova V.A."/>
            <person name="Trubitsyn V.E."/>
            <person name="Zakharyuk A.G."/>
        </authorList>
    </citation>
    <scope>NUCLEOTIDE SEQUENCE [LARGE SCALE GENOMIC DNA]</scope>
    <source>
        <strain evidence="10 11">14F</strain>
    </source>
</reference>
<comment type="similarity">
    <text evidence="2 8">Belongs to the peptidase M20B family.</text>
</comment>
<feature type="binding site" evidence="8">
    <location>
        <position position="141"/>
    </location>
    <ligand>
        <name>Zn(2+)</name>
        <dbReference type="ChEBI" id="CHEBI:29105"/>
        <label>2</label>
    </ligand>
</feature>
<feature type="binding site" evidence="8">
    <location>
        <position position="198"/>
    </location>
    <ligand>
        <name>Zn(2+)</name>
        <dbReference type="ChEBI" id="CHEBI:29105"/>
        <label>1</label>
    </ligand>
</feature>
<proteinExistence type="inferred from homology"/>
<keyword evidence="7 8" id="KW-0482">Metalloprotease</keyword>
<dbReference type="InterPro" id="IPR002933">
    <property type="entry name" value="Peptidase_M20"/>
</dbReference>
<evidence type="ECO:0000256" key="5">
    <source>
        <dbReference type="ARBA" id="ARBA00022723"/>
    </source>
</evidence>
<dbReference type="GO" id="GO:0045148">
    <property type="term" value="F:tripeptide aminopeptidase activity"/>
    <property type="evidence" value="ECO:0007669"/>
    <property type="project" value="UniProtKB-EC"/>
</dbReference>
<dbReference type="HAMAP" id="MF_00550">
    <property type="entry name" value="Aminopeptidase_M20"/>
    <property type="match status" value="1"/>
</dbReference>
<organism evidence="10 11">
    <name type="scientific">Clostridium frigoriphilum</name>
    <dbReference type="NCBI Taxonomy" id="443253"/>
    <lineage>
        <taxon>Bacteria</taxon>
        <taxon>Bacillati</taxon>
        <taxon>Bacillota</taxon>
        <taxon>Clostridia</taxon>
        <taxon>Eubacteriales</taxon>
        <taxon>Clostridiaceae</taxon>
        <taxon>Clostridium</taxon>
    </lineage>
</organism>
<feature type="binding site" evidence="8">
    <location>
        <position position="141"/>
    </location>
    <ligand>
        <name>Zn(2+)</name>
        <dbReference type="ChEBI" id="CHEBI:29105"/>
        <label>1</label>
    </ligand>
</feature>
<dbReference type="PROSITE" id="PS00758">
    <property type="entry name" value="ARGE_DAPE_CPG2_1"/>
    <property type="match status" value="1"/>
</dbReference>
<gene>
    <name evidence="8 10" type="primary">pepT</name>
    <name evidence="10" type="ORF">SJI18_19400</name>
</gene>
<dbReference type="InterPro" id="IPR011650">
    <property type="entry name" value="Peptidase_M20_dimer"/>
</dbReference>
<dbReference type="Proteomes" id="UP001498469">
    <property type="component" value="Unassembled WGS sequence"/>
</dbReference>
<comment type="function">
    <text evidence="8">Cleaves the N-terminal amino acid of tripeptides.</text>
</comment>
<dbReference type="NCBIfam" id="NF003976">
    <property type="entry name" value="PRK05469.1"/>
    <property type="match status" value="1"/>
</dbReference>
<name>A0ABU7UT57_9CLOT</name>
<evidence type="ECO:0000256" key="7">
    <source>
        <dbReference type="ARBA" id="ARBA00023049"/>
    </source>
</evidence>
<evidence type="ECO:0000256" key="8">
    <source>
        <dbReference type="HAMAP-Rule" id="MF_00550"/>
    </source>
</evidence>
<dbReference type="Pfam" id="PF07687">
    <property type="entry name" value="M20_dimer"/>
    <property type="match status" value="1"/>
</dbReference>
<dbReference type="NCBIfam" id="NF009920">
    <property type="entry name" value="PRK13381.1"/>
    <property type="match status" value="1"/>
</dbReference>
<evidence type="ECO:0000256" key="4">
    <source>
        <dbReference type="ARBA" id="ARBA00022670"/>
    </source>
</evidence>
<evidence type="ECO:0000256" key="1">
    <source>
        <dbReference type="ARBA" id="ARBA00000870"/>
    </source>
</evidence>
<keyword evidence="3 8" id="KW-0031">Aminopeptidase</keyword>
<dbReference type="PIRSF" id="PIRSF037215">
    <property type="entry name" value="Peptidase_M20B"/>
    <property type="match status" value="1"/>
</dbReference>
<dbReference type="EC" id="3.4.11.4" evidence="8"/>
<dbReference type="CDD" id="cd03892">
    <property type="entry name" value="M20_peptT"/>
    <property type="match status" value="1"/>
</dbReference>
<dbReference type="Pfam" id="PF01546">
    <property type="entry name" value="Peptidase_M20"/>
    <property type="match status" value="1"/>
</dbReference>
<dbReference type="InterPro" id="IPR010161">
    <property type="entry name" value="Peptidase_M20B"/>
</dbReference>
<evidence type="ECO:0000259" key="9">
    <source>
        <dbReference type="Pfam" id="PF07687"/>
    </source>
</evidence>
<dbReference type="EMBL" id="JAZHFS010000024">
    <property type="protein sequence ID" value="MEF2114468.1"/>
    <property type="molecule type" value="Genomic_DNA"/>
</dbReference>
<comment type="cofactor">
    <cofactor evidence="8">
        <name>Zn(2+)</name>
        <dbReference type="ChEBI" id="CHEBI:29105"/>
    </cofactor>
    <text evidence="8">Binds 2 Zn(2+) ions per subunit.</text>
</comment>
<evidence type="ECO:0000313" key="10">
    <source>
        <dbReference type="EMBL" id="MEF2114468.1"/>
    </source>
</evidence>
<feature type="binding site" evidence="8">
    <location>
        <position position="78"/>
    </location>
    <ligand>
        <name>Zn(2+)</name>
        <dbReference type="ChEBI" id="CHEBI:29105"/>
        <label>1</label>
    </ligand>
</feature>
<feature type="domain" description="Peptidase M20 dimerisation" evidence="9">
    <location>
        <begin position="207"/>
        <end position="308"/>
    </location>
</feature>
<comment type="subcellular location">
    <subcellularLocation>
        <location evidence="8">Cytoplasm</location>
    </subcellularLocation>
</comment>